<evidence type="ECO:0000259" key="9">
    <source>
        <dbReference type="PROSITE" id="PS50011"/>
    </source>
</evidence>
<dbReference type="InterPro" id="IPR000719">
    <property type="entry name" value="Prot_kinase_dom"/>
</dbReference>
<dbReference type="EC" id="2.7.11.1" evidence="1"/>
<gene>
    <name evidence="10" type="ORF">ABN611_27140</name>
</gene>
<evidence type="ECO:0000256" key="4">
    <source>
        <dbReference type="ARBA" id="ARBA00022741"/>
    </source>
</evidence>
<dbReference type="SMART" id="SM00220">
    <property type="entry name" value="S_TKc"/>
    <property type="match status" value="1"/>
</dbReference>
<evidence type="ECO:0000256" key="1">
    <source>
        <dbReference type="ARBA" id="ARBA00012513"/>
    </source>
</evidence>
<sequence length="462" mass="47480">MLIAQRYRLGASLGRGGMGEVFRATDEALGREVAVKVMLRTQDGESAAERFQREARAAARLSDPHIVAVYDFGQHDDNLYLVMELVEGRSVAAELAAHGTLPWDRAVQIVEQAAAGLAVAHAQNVVHRDIKPSNLLVAADGTVKVADFGIAHLPGSETTDLTVTGQIMGSPHYLSPERARGLRGGPESDVYALGCVLYQLITGRPPFMGDHPTAVLYQHVDAAPVPPSQLRPELAGRFEPVLLQMLAKSPEDRPTAAQLTALPAAADWFPTAALPRGPEQPAATPAAGVPVPAAAPAAARARRPLAIAAVAVLALAGAITAGVVLRNTGDNLPPTGEVGQQPSTSVNTPASTEPTTGESSEPTSRSTGSSPTETKTSSSTSTTPTTTPTSSPTTTPSTTPSSEPSPTPTPSNSPSSSATPSPTATRTSSPTSTTPSTSNTPAPSETPSPSGTPAASQTPNPQ</sequence>
<proteinExistence type="predicted"/>
<evidence type="ECO:0000256" key="8">
    <source>
        <dbReference type="SAM" id="MobiDB-lite"/>
    </source>
</evidence>
<feature type="region of interest" description="Disordered" evidence="8">
    <location>
        <begin position="330"/>
        <end position="462"/>
    </location>
</feature>
<keyword evidence="4 7" id="KW-0547">Nucleotide-binding</keyword>
<dbReference type="RefSeq" id="WP_350275075.1">
    <property type="nucleotide sequence ID" value="NZ_CP158165.1"/>
</dbReference>
<dbReference type="PANTHER" id="PTHR43289:SF6">
    <property type="entry name" value="SERINE_THREONINE-PROTEIN KINASE NEKL-3"/>
    <property type="match status" value="1"/>
</dbReference>
<dbReference type="PANTHER" id="PTHR43289">
    <property type="entry name" value="MITOGEN-ACTIVATED PROTEIN KINASE KINASE KINASE 20-RELATED"/>
    <property type="match status" value="1"/>
</dbReference>
<dbReference type="Gene3D" id="1.10.510.10">
    <property type="entry name" value="Transferase(Phosphotransferase) domain 1"/>
    <property type="match status" value="1"/>
</dbReference>
<dbReference type="PROSITE" id="PS50011">
    <property type="entry name" value="PROTEIN_KINASE_DOM"/>
    <property type="match status" value="1"/>
</dbReference>
<keyword evidence="5 10" id="KW-0418">Kinase</keyword>
<accession>A0AAU7T5V0</accession>
<keyword evidence="2" id="KW-0723">Serine/threonine-protein kinase</keyword>
<dbReference type="EMBL" id="CP158165">
    <property type="protein sequence ID" value="XBV22229.1"/>
    <property type="molecule type" value="Genomic_DNA"/>
</dbReference>
<dbReference type="Pfam" id="PF00069">
    <property type="entry name" value="Pkinase"/>
    <property type="match status" value="1"/>
</dbReference>
<dbReference type="InterPro" id="IPR011009">
    <property type="entry name" value="Kinase-like_dom_sf"/>
</dbReference>
<dbReference type="InterPro" id="IPR008271">
    <property type="entry name" value="Ser/Thr_kinase_AS"/>
</dbReference>
<dbReference type="GO" id="GO:0004674">
    <property type="term" value="F:protein serine/threonine kinase activity"/>
    <property type="evidence" value="ECO:0007669"/>
    <property type="project" value="UniProtKB-KW"/>
</dbReference>
<evidence type="ECO:0000256" key="6">
    <source>
        <dbReference type="ARBA" id="ARBA00022840"/>
    </source>
</evidence>
<name>A0AAU7T5V0_9ACTN</name>
<evidence type="ECO:0000256" key="5">
    <source>
        <dbReference type="ARBA" id="ARBA00022777"/>
    </source>
</evidence>
<dbReference type="Gene3D" id="3.30.200.20">
    <property type="entry name" value="Phosphorylase Kinase, domain 1"/>
    <property type="match status" value="1"/>
</dbReference>
<dbReference type="SUPFAM" id="SSF56112">
    <property type="entry name" value="Protein kinase-like (PK-like)"/>
    <property type="match status" value="1"/>
</dbReference>
<evidence type="ECO:0000256" key="3">
    <source>
        <dbReference type="ARBA" id="ARBA00022679"/>
    </source>
</evidence>
<feature type="domain" description="Protein kinase" evidence="9">
    <location>
        <begin position="7"/>
        <end position="269"/>
    </location>
</feature>
<keyword evidence="6 7" id="KW-0067">ATP-binding</keyword>
<dbReference type="PRINTS" id="PR01217">
    <property type="entry name" value="PRICHEXTENSN"/>
</dbReference>
<evidence type="ECO:0000256" key="2">
    <source>
        <dbReference type="ARBA" id="ARBA00022527"/>
    </source>
</evidence>
<dbReference type="GO" id="GO:0005524">
    <property type="term" value="F:ATP binding"/>
    <property type="evidence" value="ECO:0007669"/>
    <property type="project" value="UniProtKB-UniRule"/>
</dbReference>
<dbReference type="PROSITE" id="PS00108">
    <property type="entry name" value="PROTEIN_KINASE_ST"/>
    <property type="match status" value="1"/>
</dbReference>
<dbReference type="InterPro" id="IPR017441">
    <property type="entry name" value="Protein_kinase_ATP_BS"/>
</dbReference>
<feature type="compositionally biased region" description="Low complexity" evidence="8">
    <location>
        <begin position="412"/>
        <end position="462"/>
    </location>
</feature>
<feature type="compositionally biased region" description="Polar residues" evidence="8">
    <location>
        <begin position="338"/>
        <end position="347"/>
    </location>
</feature>
<feature type="compositionally biased region" description="Low complexity" evidence="8">
    <location>
        <begin position="348"/>
        <end position="402"/>
    </location>
</feature>
<dbReference type="CDD" id="cd14014">
    <property type="entry name" value="STKc_PknB_like"/>
    <property type="match status" value="1"/>
</dbReference>
<protein>
    <recommendedName>
        <fullName evidence="1">non-specific serine/threonine protein kinase</fullName>
        <ecNumber evidence="1">2.7.11.1</ecNumber>
    </recommendedName>
</protein>
<feature type="binding site" evidence="7">
    <location>
        <position position="36"/>
    </location>
    <ligand>
        <name>ATP</name>
        <dbReference type="ChEBI" id="CHEBI:30616"/>
    </ligand>
</feature>
<keyword evidence="3 10" id="KW-0808">Transferase</keyword>
<reference evidence="10" key="1">
    <citation type="submission" date="2024-06" db="EMBL/GenBank/DDBJ databases">
        <title>Kribbella sp. strain HUAS MG21 genome sequences.</title>
        <authorList>
            <person name="Mo P."/>
        </authorList>
    </citation>
    <scope>NUCLEOTIDE SEQUENCE</scope>
    <source>
        <strain evidence="10">HUAS MG21</strain>
    </source>
</reference>
<dbReference type="FunFam" id="1.10.510.10:FF:000021">
    <property type="entry name" value="Serine/threonine protein kinase"/>
    <property type="match status" value="1"/>
</dbReference>
<dbReference type="PROSITE" id="PS00107">
    <property type="entry name" value="PROTEIN_KINASE_ATP"/>
    <property type="match status" value="1"/>
</dbReference>
<evidence type="ECO:0000313" key="10">
    <source>
        <dbReference type="EMBL" id="XBV22229.1"/>
    </source>
</evidence>
<organism evidence="10">
    <name type="scientific">Kribbella sp. HUAS MG21</name>
    <dbReference type="NCBI Taxonomy" id="3160966"/>
    <lineage>
        <taxon>Bacteria</taxon>
        <taxon>Bacillati</taxon>
        <taxon>Actinomycetota</taxon>
        <taxon>Actinomycetes</taxon>
        <taxon>Propionibacteriales</taxon>
        <taxon>Kribbellaceae</taxon>
        <taxon>Kribbella</taxon>
    </lineage>
</organism>
<evidence type="ECO:0000256" key="7">
    <source>
        <dbReference type="PROSITE-ProRule" id="PRU10141"/>
    </source>
</evidence>
<dbReference type="AlphaFoldDB" id="A0AAU7T5V0"/>